<sequence length="140" mass="13979">MDYSAPVAVAAVADTDPVGCCTYGDRMRGFGEFRVVLSGVAAVVATPIAAASTALVWKFPVFMGGVIGGVGATLGAALIAVVWLTIGSLMLGSILVYGLGAFVGYKFRRSPIWVGVAAGVAVGAVVAVTYAVIGACCMGV</sequence>
<name>A0AA97CUT5_9ACTN</name>
<reference evidence="2" key="1">
    <citation type="submission" date="2023-06" db="EMBL/GenBank/DDBJ databases">
        <title>Gordonia sp. nov. and Pseudochrobactrum sp. nov., two species isolated from the burying beetle Nicrophorus vespilloides.</title>
        <authorList>
            <person name="Poehlein A."/>
            <person name="Guzman J."/>
            <person name="Daniel R."/>
            <person name="Vilcinskas A."/>
        </authorList>
    </citation>
    <scope>NUCLEOTIDE SEQUENCE</scope>
    <source>
        <strain evidence="2">MP11Mi</strain>
    </source>
</reference>
<feature type="transmembrane region" description="Helical" evidence="1">
    <location>
        <begin position="77"/>
        <end position="100"/>
    </location>
</feature>
<keyword evidence="1" id="KW-0472">Membrane</keyword>
<feature type="transmembrane region" description="Helical" evidence="1">
    <location>
        <begin position="112"/>
        <end position="133"/>
    </location>
</feature>
<proteinExistence type="predicted"/>
<keyword evidence="1" id="KW-0812">Transmembrane</keyword>
<evidence type="ECO:0008006" key="3">
    <source>
        <dbReference type="Google" id="ProtNLM"/>
    </source>
</evidence>
<dbReference type="EMBL" id="CP128986">
    <property type="protein sequence ID" value="WOC11600.1"/>
    <property type="molecule type" value="Genomic_DNA"/>
</dbReference>
<accession>A0AA97CUT5</accession>
<gene>
    <name evidence="2" type="ORF">MP11Mi_06730</name>
</gene>
<keyword evidence="1" id="KW-1133">Transmembrane helix</keyword>
<dbReference type="AlphaFoldDB" id="A0AA97CUT5"/>
<feature type="transmembrane region" description="Helical" evidence="1">
    <location>
        <begin position="35"/>
        <end position="57"/>
    </location>
</feature>
<protein>
    <recommendedName>
        <fullName evidence="3">Transmembrane protein</fullName>
    </recommendedName>
</protein>
<evidence type="ECO:0000313" key="2">
    <source>
        <dbReference type="EMBL" id="WOC11600.1"/>
    </source>
</evidence>
<organism evidence="2">
    <name type="scientific">Gordonia sp. MP11Mi</name>
    <dbReference type="NCBI Taxonomy" id="3022769"/>
    <lineage>
        <taxon>Bacteria</taxon>
        <taxon>Bacillati</taxon>
        <taxon>Actinomycetota</taxon>
        <taxon>Actinomycetes</taxon>
        <taxon>Mycobacteriales</taxon>
        <taxon>Gordoniaceae</taxon>
        <taxon>Gordonia</taxon>
    </lineage>
</organism>
<evidence type="ECO:0000256" key="1">
    <source>
        <dbReference type="SAM" id="Phobius"/>
    </source>
</evidence>